<sequence>MSARRAAPAAALVAAVLALTAGCGTGGDDGGEAAKRPRAEKSAGHGEGPTAAPDDEPPPEDGRERQPEDEKDAQDPKEPRSKDVPKVPRASLSPATGSFTEKEKEYLVGRVPQGLEPAAVLEAGRTACARLRSTAEASKKDAISALKAGEIDNAEPAVQHLCPQFEPLLEAAGRK</sequence>
<dbReference type="EMBL" id="FOGO01000001">
    <property type="protein sequence ID" value="SER38236.1"/>
    <property type="molecule type" value="Genomic_DNA"/>
</dbReference>
<keyword evidence="2" id="KW-0732">Signal</keyword>
<gene>
    <name evidence="3" type="ORF">SAMN05421870_101585</name>
</gene>
<evidence type="ECO:0000313" key="3">
    <source>
        <dbReference type="EMBL" id="SER38236.1"/>
    </source>
</evidence>
<dbReference type="PROSITE" id="PS51257">
    <property type="entry name" value="PROKAR_LIPOPROTEIN"/>
    <property type="match status" value="1"/>
</dbReference>
<feature type="signal peptide" evidence="2">
    <location>
        <begin position="1"/>
        <end position="21"/>
    </location>
</feature>
<reference evidence="4" key="1">
    <citation type="submission" date="2016-10" db="EMBL/GenBank/DDBJ databases">
        <authorList>
            <person name="Varghese N."/>
            <person name="Submissions S."/>
        </authorList>
    </citation>
    <scope>NUCLEOTIDE SEQUENCE [LARGE SCALE GENOMIC DNA]</scope>
    <source>
        <strain evidence="4">CGMCC 4.6825</strain>
    </source>
</reference>
<feature type="compositionally biased region" description="Basic and acidic residues" evidence="1">
    <location>
        <begin position="32"/>
        <end position="44"/>
    </location>
</feature>
<feature type="chain" id="PRO_5039631956" description="DUF732 domain-containing protein" evidence="2">
    <location>
        <begin position="22"/>
        <end position="175"/>
    </location>
</feature>
<evidence type="ECO:0000256" key="1">
    <source>
        <dbReference type="SAM" id="MobiDB-lite"/>
    </source>
</evidence>
<feature type="compositionally biased region" description="Basic and acidic residues" evidence="1">
    <location>
        <begin position="60"/>
        <end position="86"/>
    </location>
</feature>
<protein>
    <recommendedName>
        <fullName evidence="5">DUF732 domain-containing protein</fullName>
    </recommendedName>
</protein>
<dbReference type="STRING" id="943816.AN217_09065"/>
<evidence type="ECO:0000313" key="4">
    <source>
        <dbReference type="Proteomes" id="UP000182841"/>
    </source>
</evidence>
<proteinExistence type="predicted"/>
<evidence type="ECO:0008006" key="5">
    <source>
        <dbReference type="Google" id="ProtNLM"/>
    </source>
</evidence>
<keyword evidence="4" id="KW-1185">Reference proteome</keyword>
<dbReference type="OrthoDB" id="4338372at2"/>
<dbReference type="RefSeq" id="WP_074998479.1">
    <property type="nucleotide sequence ID" value="NZ_FOGO01000001.1"/>
</dbReference>
<dbReference type="AlphaFoldDB" id="A0A1H9NQK5"/>
<name>A0A1H9NQK5_9ACTN</name>
<accession>A0A1H9NQK5</accession>
<organism evidence="3 4">
    <name type="scientific">Streptomyces qinglanensis</name>
    <dbReference type="NCBI Taxonomy" id="943816"/>
    <lineage>
        <taxon>Bacteria</taxon>
        <taxon>Bacillati</taxon>
        <taxon>Actinomycetota</taxon>
        <taxon>Actinomycetes</taxon>
        <taxon>Kitasatosporales</taxon>
        <taxon>Streptomycetaceae</taxon>
        <taxon>Streptomyces</taxon>
    </lineage>
</organism>
<dbReference type="Proteomes" id="UP000182841">
    <property type="component" value="Unassembled WGS sequence"/>
</dbReference>
<feature type="region of interest" description="Disordered" evidence="1">
    <location>
        <begin position="21"/>
        <end position="103"/>
    </location>
</feature>
<evidence type="ECO:0000256" key="2">
    <source>
        <dbReference type="SAM" id="SignalP"/>
    </source>
</evidence>